<evidence type="ECO:0000313" key="1">
    <source>
        <dbReference type="EMBL" id="MDT0393714.1"/>
    </source>
</evidence>
<reference evidence="2" key="1">
    <citation type="submission" date="2023-07" db="EMBL/GenBank/DDBJ databases">
        <title>30 novel species of actinomycetes from the DSMZ collection.</title>
        <authorList>
            <person name="Nouioui I."/>
        </authorList>
    </citation>
    <scope>NUCLEOTIDE SEQUENCE [LARGE SCALE GENOMIC DNA]</scope>
    <source>
        <strain evidence="2">DSM 41636</strain>
    </source>
</reference>
<organism evidence="1 2">
    <name type="scientific">Streptomyces edwardsiae</name>
    <dbReference type="NCBI Taxonomy" id="3075527"/>
    <lineage>
        <taxon>Bacteria</taxon>
        <taxon>Bacillati</taxon>
        <taxon>Actinomycetota</taxon>
        <taxon>Actinomycetes</taxon>
        <taxon>Kitasatosporales</taxon>
        <taxon>Streptomycetaceae</taxon>
        <taxon>Streptomyces</taxon>
    </lineage>
</organism>
<sequence length="453" mass="49181">MPAQDWDAFRVLIADSPLMRSVRALGVDARARNAGKGRPPRAEGGLWARAVQEWGFQGAMTSRVYAVPSFTVMPASRWLVNESRRESALTEVFGYLDDIHIENLALAGPDGGATATSIRDNLRAWASVEPLRETAVMIALIGVWNSFLEVTQKYPGARRGGPVAIPRYGQLSCGERKLILAVDTCLPHLASTYDADERSLDDLAISQTLNGYSDLSSDMAMGVVNNGLMLGAGPGAVPGRADAEAAYRALSKSMLAIARSGANRPGAEAVSNTVIWNIINGRHNIVERAAGVPYEWMARRWPALDENRRNWDAVEEELCTRVRAALGHESLRGHGRGKSCPVCGELPRWSALMHELLDDIAGAACAMTRYIHCESVHADESERVDVHGTPASDCAGAVGILIRRFQLSGILNELSWILAGAIWFREALHLRGSLVDLAYGRSGGDTELAEDDW</sequence>
<proteinExistence type="predicted"/>
<dbReference type="RefSeq" id="WP_311641151.1">
    <property type="nucleotide sequence ID" value="NZ_JAVRFA010000002.1"/>
</dbReference>
<gene>
    <name evidence="1" type="ORF">RM705_03180</name>
</gene>
<accession>A0ABU2PNI4</accession>
<dbReference type="EMBL" id="JAVRFA010000002">
    <property type="protein sequence ID" value="MDT0393714.1"/>
    <property type="molecule type" value="Genomic_DNA"/>
</dbReference>
<keyword evidence="2" id="KW-1185">Reference proteome</keyword>
<name>A0ABU2PNI4_9ACTN</name>
<comment type="caution">
    <text evidence="1">The sequence shown here is derived from an EMBL/GenBank/DDBJ whole genome shotgun (WGS) entry which is preliminary data.</text>
</comment>
<dbReference type="Proteomes" id="UP001183881">
    <property type="component" value="Unassembled WGS sequence"/>
</dbReference>
<evidence type="ECO:0000313" key="2">
    <source>
        <dbReference type="Proteomes" id="UP001183881"/>
    </source>
</evidence>
<protein>
    <submittedName>
        <fullName evidence="1">Uncharacterized protein</fullName>
    </submittedName>
</protein>